<dbReference type="Pfam" id="PF04233">
    <property type="entry name" value="Phage_Mu_F"/>
    <property type="match status" value="1"/>
</dbReference>
<protein>
    <submittedName>
        <fullName evidence="2">Phage head morphogenesis protein</fullName>
    </submittedName>
</protein>
<name>A0ABD4QX74_VIBAN</name>
<dbReference type="AlphaFoldDB" id="A0ABD4QX74"/>
<dbReference type="Proteomes" id="UP000078309">
    <property type="component" value="Unassembled WGS sequence"/>
</dbReference>
<proteinExistence type="predicted"/>
<sequence length="446" mass="49929">MSALKSLDKKETSNLTKLQRLENEALSMTIKSLSRELEAAFKAHSNPDDIDITQATNQYTNIYAASMMVSWLLGQAHINNAITEAEDKPIELTYAPIYLAVDDVPFQEAIDSLKAMIPTDTKEYRQMEAAMKLRAFTVANVSSIDAVNRVKKRYEAALESGASRSETLGNIRQLLEQEGISEASPYWLELHYRNNMMTAYNSGRWTQIANNDLVEFLVYSSVLDSGTTELCRKLDGVIKPKDDPFWESFYPPNHHKCRATVSVLSRKQYEALPASMRQASEQVSGKALDKDAATGKEHQFTSSPLVSMKTLPVSMMERAQEYGLTQSILNYSQAQSKSVLKEQAKVVTKQGLSAATLSKAITQSPELEPFREMIQGKLLASPDEVWLVFDELKDGSFLPSLQFVLELDDSLRAVAFASAYDSSQIHRLVSMTISELEQQTFVTLKM</sequence>
<organism evidence="2 3">
    <name type="scientific">Vibrio anguillarum</name>
    <name type="common">Listonella anguillarum</name>
    <dbReference type="NCBI Taxonomy" id="55601"/>
    <lineage>
        <taxon>Bacteria</taxon>
        <taxon>Pseudomonadati</taxon>
        <taxon>Pseudomonadota</taxon>
        <taxon>Gammaproteobacteria</taxon>
        <taxon>Vibrionales</taxon>
        <taxon>Vibrionaceae</taxon>
        <taxon>Vibrio</taxon>
    </lineage>
</organism>
<gene>
    <name evidence="2" type="ORF">PL14_14245</name>
</gene>
<evidence type="ECO:0000259" key="1">
    <source>
        <dbReference type="Pfam" id="PF04233"/>
    </source>
</evidence>
<dbReference type="RefSeq" id="WP_064626346.1">
    <property type="nucleotide sequence ID" value="NZ_JAHGUI010000060.1"/>
</dbReference>
<evidence type="ECO:0000313" key="3">
    <source>
        <dbReference type="Proteomes" id="UP000078309"/>
    </source>
</evidence>
<comment type="caution">
    <text evidence="2">The sequence shown here is derived from an EMBL/GenBank/DDBJ whole genome shotgun (WGS) entry which is preliminary data.</text>
</comment>
<dbReference type="EMBL" id="JAHGUI010000060">
    <property type="protein sequence ID" value="MBT2919838.1"/>
    <property type="molecule type" value="Genomic_DNA"/>
</dbReference>
<dbReference type="InterPro" id="IPR006528">
    <property type="entry name" value="Phage_head_morphogenesis_dom"/>
</dbReference>
<reference evidence="2 3" key="1">
    <citation type="journal article" date="2017" name="J. Fish Dis.">
        <title>Comparative assessment of Vibrio virulence in marine fish larvae.</title>
        <authorList>
            <person name="Ronneseth A."/>
            <person name="Castillo D."/>
            <person name="D'Alvise P."/>
            <person name="Tonnesen O."/>
            <person name="Haugland G."/>
            <person name="Grotkjaer T."/>
            <person name="Engell-Sorensen K."/>
            <person name="Norremark L."/>
            <person name="Bergh O."/>
            <person name="Wergeland H.I."/>
            <person name="Gram L."/>
        </authorList>
    </citation>
    <scope>NUCLEOTIDE SEQUENCE [LARGE SCALE GENOMIC DNA]</scope>
    <source>
        <strain evidence="2 3">90-11-286</strain>
    </source>
</reference>
<feature type="domain" description="Phage head morphogenesis" evidence="1">
    <location>
        <begin position="149"/>
        <end position="261"/>
    </location>
</feature>
<dbReference type="NCBIfam" id="TIGR01641">
    <property type="entry name" value="phageSPP1_gp7"/>
    <property type="match status" value="1"/>
</dbReference>
<accession>A0ABD4QX74</accession>
<evidence type="ECO:0000313" key="2">
    <source>
        <dbReference type="EMBL" id="MBT2919838.1"/>
    </source>
</evidence>